<comment type="caution">
    <text evidence="1">The sequence shown here is derived from an EMBL/GenBank/DDBJ whole genome shotgun (WGS) entry which is preliminary data.</text>
</comment>
<proteinExistence type="predicted"/>
<evidence type="ECO:0000313" key="2">
    <source>
        <dbReference type="Proteomes" id="UP001347796"/>
    </source>
</evidence>
<dbReference type="EMBL" id="JAZGQO010000021">
    <property type="protein sequence ID" value="KAK6166281.1"/>
    <property type="molecule type" value="Genomic_DNA"/>
</dbReference>
<dbReference type="AlphaFoldDB" id="A0AAN8G9B2"/>
<keyword evidence="2" id="KW-1185">Reference proteome</keyword>
<name>A0AAN8G9B2_PATCE</name>
<gene>
    <name evidence="1" type="ORF">SNE40_023016</name>
</gene>
<organism evidence="1 2">
    <name type="scientific">Patella caerulea</name>
    <name type="common">Rayed Mediterranean limpet</name>
    <dbReference type="NCBI Taxonomy" id="87958"/>
    <lineage>
        <taxon>Eukaryota</taxon>
        <taxon>Metazoa</taxon>
        <taxon>Spiralia</taxon>
        <taxon>Lophotrochozoa</taxon>
        <taxon>Mollusca</taxon>
        <taxon>Gastropoda</taxon>
        <taxon>Patellogastropoda</taxon>
        <taxon>Patelloidea</taxon>
        <taxon>Patellidae</taxon>
        <taxon>Patella</taxon>
    </lineage>
</organism>
<protein>
    <submittedName>
        <fullName evidence="1">Uncharacterized protein</fullName>
    </submittedName>
</protein>
<sequence length="169" mass="19776">MDAYKQRLPKPHYSTPSNNYLSGDWKSTVWPGASHYVPSERRWIDHPNYRSYPREARRDAIDFQSEDEWVYFTRNRDTPGGYFHKDVGLAPSGVPEVRLFGYTRDLPDMPGNTASQRTWTTMDNSAPLARNSRGDYYGFYHQALEAENERRRNYVPMSTKIHPLDVPKI</sequence>
<evidence type="ECO:0000313" key="1">
    <source>
        <dbReference type="EMBL" id="KAK6166281.1"/>
    </source>
</evidence>
<reference evidence="1 2" key="1">
    <citation type="submission" date="2024-01" db="EMBL/GenBank/DDBJ databases">
        <title>The genome of the rayed Mediterranean limpet Patella caerulea (Linnaeus, 1758).</title>
        <authorList>
            <person name="Anh-Thu Weber A."/>
            <person name="Halstead-Nussloch G."/>
        </authorList>
    </citation>
    <scope>NUCLEOTIDE SEQUENCE [LARGE SCALE GENOMIC DNA]</scope>
    <source>
        <strain evidence="1">AATW-2023a</strain>
        <tissue evidence="1">Whole specimen</tissue>
    </source>
</reference>
<dbReference type="Proteomes" id="UP001347796">
    <property type="component" value="Unassembled WGS sequence"/>
</dbReference>
<accession>A0AAN8G9B2</accession>